<evidence type="ECO:0000313" key="3">
    <source>
        <dbReference type="EMBL" id="MEY1662598.1"/>
    </source>
</evidence>
<dbReference type="Pfam" id="PF01757">
    <property type="entry name" value="Acyl_transf_3"/>
    <property type="match status" value="1"/>
</dbReference>
<dbReference type="InterPro" id="IPR002656">
    <property type="entry name" value="Acyl_transf_3_dom"/>
</dbReference>
<organism evidence="3 4">
    <name type="scientific">Isoalcanivorax beigongshangi</name>
    <dbReference type="NCBI Taxonomy" id="3238810"/>
    <lineage>
        <taxon>Bacteria</taxon>
        <taxon>Pseudomonadati</taxon>
        <taxon>Pseudomonadota</taxon>
        <taxon>Gammaproteobacteria</taxon>
        <taxon>Oceanospirillales</taxon>
        <taxon>Alcanivoracaceae</taxon>
        <taxon>Isoalcanivorax</taxon>
    </lineage>
</organism>
<dbReference type="GO" id="GO:0016746">
    <property type="term" value="F:acyltransferase activity"/>
    <property type="evidence" value="ECO:0007669"/>
    <property type="project" value="UniProtKB-KW"/>
</dbReference>
<evidence type="ECO:0000313" key="4">
    <source>
        <dbReference type="Proteomes" id="UP001562065"/>
    </source>
</evidence>
<accession>A0ABV4AJ73</accession>
<dbReference type="InterPro" id="IPR050879">
    <property type="entry name" value="Acyltransferase_3"/>
</dbReference>
<dbReference type="PANTHER" id="PTHR23028:SF53">
    <property type="entry name" value="ACYL_TRANSF_3 DOMAIN-CONTAINING PROTEIN"/>
    <property type="match status" value="1"/>
</dbReference>
<sequence length="345" mass="39280">MSSNHFPLAPVTTRVTDHMPSLDGLRALSALLIVLYHAKMPYFSGGYLAVDIFFVLSGFLITRLLLGESVRTGRIDYRAFMVRRIRRLLPALWMMLLVYVLVSGFLFTYSPWRHHLRDALWSAIYGVNYATVWGDKVATLGHMWSLAVEMQFYLVWPLLFMGLRTLPLAMQQLAVLLLYISATLWRAWLADYSDDIWGFYVRTDAHCSGLLLGAFLALWERRIPEVIGWLGVLLLAFAMTFFSTQWLPAAQYGFTLAELGAALIILSQPRWLSGAAWTWLAGMSYGLYLWHYPVMEALRGLGLSWWFVALIGGSVGLLCAIASQHWLEQRFYSSRRRSASASARD</sequence>
<dbReference type="RefSeq" id="WP_369455832.1">
    <property type="nucleotide sequence ID" value="NZ_JBGCUO010000001.1"/>
</dbReference>
<feature type="transmembrane region" description="Helical" evidence="1">
    <location>
        <begin position="226"/>
        <end position="243"/>
    </location>
</feature>
<keyword evidence="4" id="KW-1185">Reference proteome</keyword>
<keyword evidence="1" id="KW-0472">Membrane</keyword>
<feature type="transmembrane region" description="Helical" evidence="1">
    <location>
        <begin position="249"/>
        <end position="267"/>
    </location>
</feature>
<keyword evidence="1" id="KW-1133">Transmembrane helix</keyword>
<evidence type="ECO:0000259" key="2">
    <source>
        <dbReference type="Pfam" id="PF01757"/>
    </source>
</evidence>
<feature type="transmembrane region" description="Helical" evidence="1">
    <location>
        <begin position="274"/>
        <end position="291"/>
    </location>
</feature>
<keyword evidence="3" id="KW-0012">Acyltransferase</keyword>
<dbReference type="EMBL" id="JBGCUO010000001">
    <property type="protein sequence ID" value="MEY1662598.1"/>
    <property type="molecule type" value="Genomic_DNA"/>
</dbReference>
<dbReference type="Proteomes" id="UP001562065">
    <property type="component" value="Unassembled WGS sequence"/>
</dbReference>
<feature type="domain" description="Acyltransferase 3" evidence="2">
    <location>
        <begin position="20"/>
        <end position="321"/>
    </location>
</feature>
<feature type="transmembrane region" description="Helical" evidence="1">
    <location>
        <begin position="87"/>
        <end position="109"/>
    </location>
</feature>
<evidence type="ECO:0000256" key="1">
    <source>
        <dbReference type="SAM" id="Phobius"/>
    </source>
</evidence>
<dbReference type="EC" id="2.3.-.-" evidence="3"/>
<feature type="transmembrane region" description="Helical" evidence="1">
    <location>
        <begin position="196"/>
        <end position="219"/>
    </location>
</feature>
<comment type="caution">
    <text evidence="3">The sequence shown here is derived from an EMBL/GenBank/DDBJ whole genome shotgun (WGS) entry which is preliminary data.</text>
</comment>
<keyword evidence="3" id="KW-0808">Transferase</keyword>
<gene>
    <name evidence="3" type="ORF">AB5I84_10605</name>
</gene>
<feature type="transmembrane region" description="Helical" evidence="1">
    <location>
        <begin position="303"/>
        <end position="327"/>
    </location>
</feature>
<dbReference type="PANTHER" id="PTHR23028">
    <property type="entry name" value="ACETYLTRANSFERASE"/>
    <property type="match status" value="1"/>
</dbReference>
<feature type="transmembrane region" description="Helical" evidence="1">
    <location>
        <begin position="44"/>
        <end position="66"/>
    </location>
</feature>
<name>A0ABV4AJ73_9GAMM</name>
<keyword evidence="1" id="KW-0812">Transmembrane</keyword>
<reference evidence="3 4" key="1">
    <citation type="submission" date="2024-07" db="EMBL/GenBank/DDBJ databases">
        <authorList>
            <person name="Ren Q."/>
        </authorList>
    </citation>
    <scope>NUCLEOTIDE SEQUENCE [LARGE SCALE GENOMIC DNA]</scope>
    <source>
        <strain evidence="3 4">REN37</strain>
    </source>
</reference>
<protein>
    <submittedName>
        <fullName evidence="3">Acyltransferase family protein</fullName>
        <ecNumber evidence="3">2.3.-.-</ecNumber>
    </submittedName>
</protein>
<feature type="transmembrane region" description="Helical" evidence="1">
    <location>
        <begin position="173"/>
        <end position="190"/>
    </location>
</feature>
<proteinExistence type="predicted"/>
<feature type="transmembrane region" description="Helical" evidence="1">
    <location>
        <begin position="143"/>
        <end position="161"/>
    </location>
</feature>